<reference evidence="1" key="1">
    <citation type="submission" date="2014-05" db="EMBL/GenBank/DDBJ databases">
        <authorList>
            <person name="Chronopoulou M."/>
        </authorList>
    </citation>
    <scope>NUCLEOTIDE SEQUENCE</scope>
    <source>
        <tissue evidence="1">Whole organism</tissue>
    </source>
</reference>
<dbReference type="EMBL" id="HACA01009707">
    <property type="protein sequence ID" value="CDW27068.1"/>
    <property type="molecule type" value="Transcribed_RNA"/>
</dbReference>
<sequence>GSYFRKFRVDIISLWCAIDSFLKKQRHSSFLRSLKTTYEFI</sequence>
<proteinExistence type="predicted"/>
<feature type="non-terminal residue" evidence="1">
    <location>
        <position position="1"/>
    </location>
</feature>
<protein>
    <submittedName>
        <fullName evidence="1">Uncharacterized protein</fullName>
    </submittedName>
</protein>
<evidence type="ECO:0000313" key="1">
    <source>
        <dbReference type="EMBL" id="CDW27068.1"/>
    </source>
</evidence>
<accession>A0A0K2TLT5</accession>
<organism evidence="1">
    <name type="scientific">Lepeophtheirus salmonis</name>
    <name type="common">Salmon louse</name>
    <name type="synonym">Caligus salmonis</name>
    <dbReference type="NCBI Taxonomy" id="72036"/>
    <lineage>
        <taxon>Eukaryota</taxon>
        <taxon>Metazoa</taxon>
        <taxon>Ecdysozoa</taxon>
        <taxon>Arthropoda</taxon>
        <taxon>Crustacea</taxon>
        <taxon>Multicrustacea</taxon>
        <taxon>Hexanauplia</taxon>
        <taxon>Copepoda</taxon>
        <taxon>Siphonostomatoida</taxon>
        <taxon>Caligidae</taxon>
        <taxon>Lepeophtheirus</taxon>
    </lineage>
</organism>
<name>A0A0K2TLT5_LEPSM</name>
<dbReference type="AlphaFoldDB" id="A0A0K2TLT5"/>